<evidence type="ECO:0000313" key="3">
    <source>
        <dbReference type="Proteomes" id="UP000663722"/>
    </source>
</evidence>
<dbReference type="Proteomes" id="UP000663722">
    <property type="component" value="Chromosome"/>
</dbReference>
<dbReference type="AlphaFoldDB" id="A0A975GMG3"/>
<keyword evidence="3" id="KW-1185">Reference proteome</keyword>
<accession>A0A975GMG3</accession>
<reference evidence="2" key="1">
    <citation type="journal article" date="2021" name="Microb. Physiol.">
        <title>Proteogenomic Insights into the Physiology of Marine, Sulfate-Reducing, Filamentous Desulfonema limicola and Desulfonema magnum.</title>
        <authorList>
            <person name="Schnaars V."/>
            <person name="Wohlbrand L."/>
            <person name="Scheve S."/>
            <person name="Hinrichs C."/>
            <person name="Reinhardt R."/>
            <person name="Rabus R."/>
        </authorList>
    </citation>
    <scope>NUCLEOTIDE SEQUENCE</scope>
    <source>
        <strain evidence="2">4be13</strain>
    </source>
</reference>
<feature type="region of interest" description="Disordered" evidence="1">
    <location>
        <begin position="27"/>
        <end position="46"/>
    </location>
</feature>
<name>A0A975GMG3_9BACT</name>
<dbReference type="KEGG" id="dmm:dnm_027960"/>
<sequence>MSQTFRSVEYNYGTYWKILFKGGQREFSSTDNRKGDWPEGATYFKN</sequence>
<organism evidence="2 3">
    <name type="scientific">Desulfonema magnum</name>
    <dbReference type="NCBI Taxonomy" id="45655"/>
    <lineage>
        <taxon>Bacteria</taxon>
        <taxon>Pseudomonadati</taxon>
        <taxon>Thermodesulfobacteriota</taxon>
        <taxon>Desulfobacteria</taxon>
        <taxon>Desulfobacterales</taxon>
        <taxon>Desulfococcaceae</taxon>
        <taxon>Desulfonema</taxon>
    </lineage>
</organism>
<evidence type="ECO:0000313" key="2">
    <source>
        <dbReference type="EMBL" id="QTA86772.1"/>
    </source>
</evidence>
<gene>
    <name evidence="2" type="ORF">dnm_027960</name>
</gene>
<protein>
    <submittedName>
        <fullName evidence="2">Uncharacterized protein</fullName>
    </submittedName>
</protein>
<dbReference type="EMBL" id="CP061800">
    <property type="protein sequence ID" value="QTA86772.1"/>
    <property type="molecule type" value="Genomic_DNA"/>
</dbReference>
<proteinExistence type="predicted"/>
<evidence type="ECO:0000256" key="1">
    <source>
        <dbReference type="SAM" id="MobiDB-lite"/>
    </source>
</evidence>